<dbReference type="EMBL" id="ANOH01000269">
    <property type="protein sequence ID" value="EMI54635.1"/>
    <property type="molecule type" value="Genomic_DNA"/>
</dbReference>
<reference evidence="1 2" key="1">
    <citation type="journal article" date="2013" name="Mar. Genomics">
        <title>Expression of sulfatases in Rhodopirellula baltica and the diversity of sulfatases in the genus Rhodopirellula.</title>
        <authorList>
            <person name="Wegner C.E."/>
            <person name="Richter-Heitmann T."/>
            <person name="Klindworth A."/>
            <person name="Klockow C."/>
            <person name="Richter M."/>
            <person name="Achstetter T."/>
            <person name="Glockner F.O."/>
            <person name="Harder J."/>
        </authorList>
    </citation>
    <scope>NUCLEOTIDE SEQUENCE [LARGE SCALE GENOMIC DNA]</scope>
    <source>
        <strain evidence="1 2">SM41</strain>
    </source>
</reference>
<evidence type="ECO:0000313" key="1">
    <source>
        <dbReference type="EMBL" id="EMI54635.1"/>
    </source>
</evidence>
<evidence type="ECO:0000313" key="2">
    <source>
        <dbReference type="Proteomes" id="UP000011885"/>
    </source>
</evidence>
<feature type="non-terminal residue" evidence="1">
    <location>
        <position position="231"/>
    </location>
</feature>
<protein>
    <submittedName>
        <fullName evidence="1">Uncharacterized protein</fullName>
    </submittedName>
</protein>
<accession>M5TZK9</accession>
<sequence>MCGQGIGSRENASDWLRLDTPLTDALLDFQNRQTDKELLILENHARHRGNEPVVIVGGQARLSFLAATTNSEGKFPYLGRFPTDFSGSTATDARMLHANAHATVHLTSYASVYSELLFSDVFSFGDFKQGSLQVRQAYAVIGDFRVSPFYLYIGKKNVGFGDFSTLSPFTQSVTWHYFAALAEGIGGGYHDDRWDITLAGINGGRGIRLNDSPEQGKLNNMAANVTYTLGD</sequence>
<organism evidence="1 2">
    <name type="scientific">Rhodopirellula sallentina SM41</name>
    <dbReference type="NCBI Taxonomy" id="1263870"/>
    <lineage>
        <taxon>Bacteria</taxon>
        <taxon>Pseudomonadati</taxon>
        <taxon>Planctomycetota</taxon>
        <taxon>Planctomycetia</taxon>
        <taxon>Pirellulales</taxon>
        <taxon>Pirellulaceae</taxon>
        <taxon>Rhodopirellula</taxon>
    </lineage>
</organism>
<comment type="caution">
    <text evidence="1">The sequence shown here is derived from an EMBL/GenBank/DDBJ whole genome shotgun (WGS) entry which is preliminary data.</text>
</comment>
<gene>
    <name evidence="1" type="ORF">RSSM_03935</name>
</gene>
<keyword evidence="2" id="KW-1185">Reference proteome</keyword>
<proteinExistence type="predicted"/>
<dbReference type="AlphaFoldDB" id="M5TZK9"/>
<dbReference type="Proteomes" id="UP000011885">
    <property type="component" value="Unassembled WGS sequence"/>
</dbReference>
<name>M5TZK9_9BACT</name>